<name>A0ABD0VDS1_DENTH</name>
<feature type="compositionally biased region" description="Basic and acidic residues" evidence="1">
    <location>
        <begin position="107"/>
        <end position="118"/>
    </location>
</feature>
<gene>
    <name evidence="2" type="ORF">M5K25_009922</name>
</gene>
<feature type="compositionally biased region" description="Basic residues" evidence="1">
    <location>
        <begin position="81"/>
        <end position="95"/>
    </location>
</feature>
<feature type="compositionally biased region" description="Low complexity" evidence="1">
    <location>
        <begin position="131"/>
        <end position="140"/>
    </location>
</feature>
<dbReference type="Proteomes" id="UP001552299">
    <property type="component" value="Unassembled WGS sequence"/>
</dbReference>
<dbReference type="EMBL" id="JANQDX010000008">
    <property type="protein sequence ID" value="KAL0920757.1"/>
    <property type="molecule type" value="Genomic_DNA"/>
</dbReference>
<feature type="region of interest" description="Disordered" evidence="1">
    <location>
        <begin position="81"/>
        <end position="142"/>
    </location>
</feature>
<dbReference type="InterPro" id="IPR038796">
    <property type="entry name" value="At1g76070-like"/>
</dbReference>
<comment type="caution">
    <text evidence="2">The sequence shown here is derived from an EMBL/GenBank/DDBJ whole genome shotgun (WGS) entry which is preliminary data.</text>
</comment>
<dbReference type="PANTHER" id="PTHR34779:SF1">
    <property type="entry name" value="OS09G0542900 PROTEIN"/>
    <property type="match status" value="1"/>
</dbReference>
<keyword evidence="3" id="KW-1185">Reference proteome</keyword>
<evidence type="ECO:0000313" key="2">
    <source>
        <dbReference type="EMBL" id="KAL0920757.1"/>
    </source>
</evidence>
<organism evidence="2 3">
    <name type="scientific">Dendrobium thyrsiflorum</name>
    <name type="common">Pinecone-like raceme dendrobium</name>
    <name type="synonym">Orchid</name>
    <dbReference type="NCBI Taxonomy" id="117978"/>
    <lineage>
        <taxon>Eukaryota</taxon>
        <taxon>Viridiplantae</taxon>
        <taxon>Streptophyta</taxon>
        <taxon>Embryophyta</taxon>
        <taxon>Tracheophyta</taxon>
        <taxon>Spermatophyta</taxon>
        <taxon>Magnoliopsida</taxon>
        <taxon>Liliopsida</taxon>
        <taxon>Asparagales</taxon>
        <taxon>Orchidaceae</taxon>
        <taxon>Epidendroideae</taxon>
        <taxon>Malaxideae</taxon>
        <taxon>Dendrobiinae</taxon>
        <taxon>Dendrobium</taxon>
    </lineage>
</organism>
<reference evidence="2 3" key="1">
    <citation type="journal article" date="2024" name="Plant Biotechnol. J.">
        <title>Dendrobium thyrsiflorum genome and its molecular insights into genes involved in important horticultural traits.</title>
        <authorList>
            <person name="Chen B."/>
            <person name="Wang J.Y."/>
            <person name="Zheng P.J."/>
            <person name="Li K.L."/>
            <person name="Liang Y.M."/>
            <person name="Chen X.F."/>
            <person name="Zhang C."/>
            <person name="Zhao X."/>
            <person name="He X."/>
            <person name="Zhang G.Q."/>
            <person name="Liu Z.J."/>
            <person name="Xu Q."/>
        </authorList>
    </citation>
    <scope>NUCLEOTIDE SEQUENCE [LARGE SCALE GENOMIC DNA]</scope>
    <source>
        <strain evidence="2">GZMU011</strain>
    </source>
</reference>
<dbReference type="PANTHER" id="PTHR34779">
    <property type="entry name" value="OS09G0542900 PROTEIN"/>
    <property type="match status" value="1"/>
</dbReference>
<evidence type="ECO:0000313" key="3">
    <source>
        <dbReference type="Proteomes" id="UP001552299"/>
    </source>
</evidence>
<dbReference type="AlphaFoldDB" id="A0ABD0VDS1"/>
<accession>A0ABD0VDS1</accession>
<evidence type="ECO:0000256" key="1">
    <source>
        <dbReference type="SAM" id="MobiDB-lite"/>
    </source>
</evidence>
<proteinExistence type="predicted"/>
<protein>
    <submittedName>
        <fullName evidence="2">Uncharacterized protein</fullName>
    </submittedName>
</protein>
<sequence length="223" mass="24997">MEKPARSKGTIVLKYLQKAATFTITNNPHSPRGERLSTIRGLSGPIASIIPTEARHKKRNDDAFDEEPTSPKVTCIGQIKHKKTAGTKERKKKKVPSGLTRMFSQRVRPDHKEVDVKEKKKKKKEKRQELATDTATTEAPAPAPSLCQLKKFASRRDSLADFDWEKAAAAENSDYEEGKEDLMNIYHSAPLVLGGDVMAAEHKEIGLWRRRSIAALMPLEVNK</sequence>